<dbReference type="EMBL" id="JBHSIM010000039">
    <property type="protein sequence ID" value="MFC4834239.1"/>
    <property type="molecule type" value="Genomic_DNA"/>
</dbReference>
<accession>A0ABV9RL49</accession>
<proteinExistence type="predicted"/>
<evidence type="ECO:0000313" key="2">
    <source>
        <dbReference type="EMBL" id="MFC4834239.1"/>
    </source>
</evidence>
<feature type="transmembrane region" description="Helical" evidence="1">
    <location>
        <begin position="50"/>
        <end position="68"/>
    </location>
</feature>
<dbReference type="RefSeq" id="WP_274190903.1">
    <property type="nucleotide sequence ID" value="NZ_BAABHN010000039.1"/>
</dbReference>
<gene>
    <name evidence="2" type="ORF">ACFPEL_17615</name>
</gene>
<keyword evidence="1" id="KW-1133">Transmembrane helix</keyword>
<comment type="caution">
    <text evidence="2">The sequence shown here is derived from an EMBL/GenBank/DDBJ whole genome shotgun (WGS) entry which is preliminary data.</text>
</comment>
<protein>
    <recommendedName>
        <fullName evidence="4">DUF3093 domain-containing protein</fullName>
    </recommendedName>
</protein>
<keyword evidence="3" id="KW-1185">Reference proteome</keyword>
<reference evidence="3" key="1">
    <citation type="journal article" date="2019" name="Int. J. Syst. Evol. Microbiol.">
        <title>The Global Catalogue of Microorganisms (GCM) 10K type strain sequencing project: providing services to taxonomists for standard genome sequencing and annotation.</title>
        <authorList>
            <consortium name="The Broad Institute Genomics Platform"/>
            <consortium name="The Broad Institute Genome Sequencing Center for Infectious Disease"/>
            <person name="Wu L."/>
            <person name="Ma J."/>
        </authorList>
    </citation>
    <scope>NUCLEOTIDE SEQUENCE [LARGE SCALE GENOMIC DNA]</scope>
    <source>
        <strain evidence="3">CCUG 50347</strain>
    </source>
</reference>
<organism evidence="2 3">
    <name type="scientific">Actinomycetospora chibensis</name>
    <dbReference type="NCBI Taxonomy" id="663606"/>
    <lineage>
        <taxon>Bacteria</taxon>
        <taxon>Bacillati</taxon>
        <taxon>Actinomycetota</taxon>
        <taxon>Actinomycetes</taxon>
        <taxon>Pseudonocardiales</taxon>
        <taxon>Pseudonocardiaceae</taxon>
        <taxon>Actinomycetospora</taxon>
    </lineage>
</organism>
<evidence type="ECO:0000313" key="3">
    <source>
        <dbReference type="Proteomes" id="UP001595909"/>
    </source>
</evidence>
<dbReference type="Proteomes" id="UP001595909">
    <property type="component" value="Unassembled WGS sequence"/>
</dbReference>
<keyword evidence="1" id="KW-0812">Transmembrane</keyword>
<name>A0ABV9RL49_9PSEU</name>
<feature type="transmembrane region" description="Helical" evidence="1">
    <location>
        <begin position="25"/>
        <end position="44"/>
    </location>
</feature>
<keyword evidence="1" id="KW-0472">Membrane</keyword>
<sequence length="159" mass="16848">MTGADPAAGTTDEPVLYAETGSRPWVLLFGPVLAAAGIGLESLAPGGPSFALWLGVGLLVFLYTLVLVRSRRRFLRVELTPSTLVQGSTRLPMSQVTSLRAADEDHHGLRVLGDGPVVPRRLTPVVLRLSDGTRAVAWARDGAALRQAIGDLLRARASS</sequence>
<evidence type="ECO:0008006" key="4">
    <source>
        <dbReference type="Google" id="ProtNLM"/>
    </source>
</evidence>
<evidence type="ECO:0000256" key="1">
    <source>
        <dbReference type="SAM" id="Phobius"/>
    </source>
</evidence>